<dbReference type="GO" id="GO:0070692">
    <property type="term" value="C:CTDK-1 complex"/>
    <property type="evidence" value="ECO:0007669"/>
    <property type="project" value="InterPro"/>
</dbReference>
<gene>
    <name evidence="2" type="ORF">PGTUg99_032271</name>
</gene>
<protein>
    <submittedName>
        <fullName evidence="2">Uncharacterized protein</fullName>
    </submittedName>
</protein>
<reference evidence="2 3" key="1">
    <citation type="submission" date="2019-05" db="EMBL/GenBank/DDBJ databases">
        <title>Emergence of the Ug99 lineage of the wheat stem rust pathogen through somatic hybridization.</title>
        <authorList>
            <person name="Li F."/>
            <person name="Upadhyaya N.M."/>
            <person name="Sperschneider J."/>
            <person name="Matny O."/>
            <person name="Nguyen-Phuc H."/>
            <person name="Mago R."/>
            <person name="Raley C."/>
            <person name="Miller M.E."/>
            <person name="Silverstein K.A.T."/>
            <person name="Henningsen E."/>
            <person name="Hirsch C.D."/>
            <person name="Visser B."/>
            <person name="Pretorius Z.A."/>
            <person name="Steffenson B.J."/>
            <person name="Schwessinger B."/>
            <person name="Dodds P.N."/>
            <person name="Figueroa M."/>
        </authorList>
    </citation>
    <scope>NUCLEOTIDE SEQUENCE [LARGE SCALE GENOMIC DNA]</scope>
    <source>
        <strain evidence="2 3">Ug99</strain>
    </source>
</reference>
<sequence length="199" mass="21871">MFSKASSLVLLLVAALSPDQTLSPDQSSFVTSESSSVEVTAFVQRWDSLSQSFTQTQSTFEQRVDVSVAYQSVQTLCQSYQSTVTEYQSCPSCSRGLAQSNFRTQFQETITTMYTSFQRIIVVGQNNYRAQWQTKFAQLFQRMSSFGRFCQTIALSLHLDLGALLKGLGINLNLFVNIGIDLGGLLGGPSGGLLSNLLN</sequence>
<dbReference type="PANTHER" id="PTHR28291">
    <property type="entry name" value="CTD KINASE SUBUNIT GAMMA"/>
    <property type="match status" value="1"/>
</dbReference>
<dbReference type="GO" id="GO:0045943">
    <property type="term" value="P:positive regulation of transcription by RNA polymerase I"/>
    <property type="evidence" value="ECO:0007669"/>
    <property type="project" value="TreeGrafter"/>
</dbReference>
<evidence type="ECO:0000256" key="1">
    <source>
        <dbReference type="SAM" id="SignalP"/>
    </source>
</evidence>
<dbReference type="InterPro" id="IPR042326">
    <property type="entry name" value="Ctk3"/>
</dbReference>
<dbReference type="Proteomes" id="UP000325313">
    <property type="component" value="Unassembled WGS sequence"/>
</dbReference>
<keyword evidence="1" id="KW-0732">Signal</keyword>
<dbReference type="EMBL" id="VDEP01000002">
    <property type="protein sequence ID" value="KAA1138634.1"/>
    <property type="molecule type" value="Genomic_DNA"/>
</dbReference>
<dbReference type="PANTHER" id="PTHR28291:SF1">
    <property type="entry name" value="CTD KINASE SUBUNIT GAMMA"/>
    <property type="match status" value="1"/>
</dbReference>
<accession>A0A5B0SPQ9</accession>
<feature type="signal peptide" evidence="1">
    <location>
        <begin position="1"/>
        <end position="21"/>
    </location>
</feature>
<feature type="chain" id="PRO_5023051288" evidence="1">
    <location>
        <begin position="22"/>
        <end position="199"/>
    </location>
</feature>
<evidence type="ECO:0000313" key="2">
    <source>
        <dbReference type="EMBL" id="KAA1138634.1"/>
    </source>
</evidence>
<dbReference type="AlphaFoldDB" id="A0A5B0SPQ9"/>
<proteinExistence type="predicted"/>
<dbReference type="GO" id="GO:0032786">
    <property type="term" value="P:positive regulation of DNA-templated transcription, elongation"/>
    <property type="evidence" value="ECO:0007669"/>
    <property type="project" value="InterPro"/>
</dbReference>
<organism evidence="2 3">
    <name type="scientific">Puccinia graminis f. sp. tritici</name>
    <dbReference type="NCBI Taxonomy" id="56615"/>
    <lineage>
        <taxon>Eukaryota</taxon>
        <taxon>Fungi</taxon>
        <taxon>Dikarya</taxon>
        <taxon>Basidiomycota</taxon>
        <taxon>Pucciniomycotina</taxon>
        <taxon>Pucciniomycetes</taxon>
        <taxon>Pucciniales</taxon>
        <taxon>Pucciniaceae</taxon>
        <taxon>Puccinia</taxon>
    </lineage>
</organism>
<evidence type="ECO:0000313" key="3">
    <source>
        <dbReference type="Proteomes" id="UP000325313"/>
    </source>
</evidence>
<comment type="caution">
    <text evidence="2">The sequence shown here is derived from an EMBL/GenBank/DDBJ whole genome shotgun (WGS) entry which is preliminary data.</text>
</comment>
<name>A0A5B0SPQ9_PUCGR</name>